<comment type="caution">
    <text evidence="3">The sequence shown here is derived from an EMBL/GenBank/DDBJ whole genome shotgun (WGS) entry which is preliminary data.</text>
</comment>
<feature type="transmembrane region" description="Helical" evidence="1">
    <location>
        <begin position="377"/>
        <end position="396"/>
    </location>
</feature>
<gene>
    <name evidence="3" type="ORF">LZZ85_02025</name>
</gene>
<dbReference type="PANTHER" id="PTHR43179">
    <property type="entry name" value="RHAMNOSYLTRANSFERASE WBBL"/>
    <property type="match status" value="1"/>
</dbReference>
<keyword evidence="1" id="KW-1133">Transmembrane helix</keyword>
<evidence type="ECO:0000313" key="4">
    <source>
        <dbReference type="Proteomes" id="UP001165367"/>
    </source>
</evidence>
<dbReference type="InterPro" id="IPR001173">
    <property type="entry name" value="Glyco_trans_2-like"/>
</dbReference>
<feature type="transmembrane region" description="Helical" evidence="1">
    <location>
        <begin position="260"/>
        <end position="280"/>
    </location>
</feature>
<keyword evidence="4" id="KW-1185">Reference proteome</keyword>
<dbReference type="EMBL" id="JAKLTR010000001">
    <property type="protein sequence ID" value="MCG2613030.1"/>
    <property type="molecule type" value="Genomic_DNA"/>
</dbReference>
<feature type="transmembrane region" description="Helical" evidence="1">
    <location>
        <begin position="324"/>
        <end position="341"/>
    </location>
</feature>
<dbReference type="CDD" id="cd04186">
    <property type="entry name" value="GT_2_like_c"/>
    <property type="match status" value="1"/>
</dbReference>
<dbReference type="PANTHER" id="PTHR43179:SF7">
    <property type="entry name" value="RHAMNOSYLTRANSFERASE WBBL"/>
    <property type="match status" value="1"/>
</dbReference>
<accession>A0ABS9KL27</accession>
<feature type="domain" description="Glycosyltransferase 2-like" evidence="2">
    <location>
        <begin position="4"/>
        <end position="189"/>
    </location>
</feature>
<feature type="transmembrane region" description="Helical" evidence="1">
    <location>
        <begin position="541"/>
        <end position="561"/>
    </location>
</feature>
<dbReference type="InterPro" id="IPR029044">
    <property type="entry name" value="Nucleotide-diphossugar_trans"/>
</dbReference>
<evidence type="ECO:0000256" key="1">
    <source>
        <dbReference type="SAM" id="Phobius"/>
    </source>
</evidence>
<proteinExistence type="predicted"/>
<dbReference type="SUPFAM" id="SSF53448">
    <property type="entry name" value="Nucleotide-diphospho-sugar transferases"/>
    <property type="match status" value="1"/>
</dbReference>
<keyword evidence="1" id="KW-0812">Transmembrane</keyword>
<evidence type="ECO:0000313" key="3">
    <source>
        <dbReference type="EMBL" id="MCG2613030.1"/>
    </source>
</evidence>
<dbReference type="Proteomes" id="UP001165367">
    <property type="component" value="Unassembled WGS sequence"/>
</dbReference>
<protein>
    <submittedName>
        <fullName evidence="3">Glycosyltransferase family 2 protein</fullName>
    </submittedName>
</protein>
<name>A0ABS9KL27_9BACT</name>
<evidence type="ECO:0000259" key="2">
    <source>
        <dbReference type="Pfam" id="PF00535"/>
    </source>
</evidence>
<dbReference type="Gene3D" id="3.90.550.10">
    <property type="entry name" value="Spore Coat Polysaccharide Biosynthesis Protein SpsA, Chain A"/>
    <property type="match status" value="1"/>
</dbReference>
<sequence>MDLSVIIVNYNVKYFLEQCLFSLREASKGLRVETIVVDNHSSDNTLAYLQPKFPAVRFIANAENRGFAQACNQGLHLASGKFILFLNPDTVLPEDCLHKSIAYLQNTPGAGALGIKMLDGSGNFLRESKRSFPSPMTSFFKLTGLARLFPRSKVFARYHLGNLDENKSHGVDVLAGAFMLIKKDVLDKIGSFDETFFMYGEDVDLSYRIQKAGFANHYFAGCSIIHFKGESTKRGSLNYVKMFYNAMSIFVRKHYGGKKAGIFSSLIQLAIWVRAALSAIATFIRRIGLPMIDALLMLVSFWVMKNVWNQYVRTDTQYETRILWMAFPGFTFVYLVAAYYAGLYDKWYKTSELIRSTLIATIVLLAGYSLLPEGLRFSRGIILFGAVLAFLLIAIFRKILTKTGVLSENDGETHANTLIIGNTEEYMHCVSLIKNAGTGQNIVGRLAISPEDTSAIGQWTDLNKIGRTLSLQEIIFCQGTLGFKDIVDFLPRVDKKARIMIHAAGSGSMVGSRSGKTPGEFVSTEGSFQLSSPYLRRLKRLLDVSFAIMALLSFPIQLIAVKNPFRFFTNCFLIIFGKRTWVGYFRSSPALPRLRTGVLASNGIPFSMIQSLPAESLHMIDYWYARDYELSTDIKLIWAGYRNLGN</sequence>
<reference evidence="3" key="1">
    <citation type="submission" date="2022-01" db="EMBL/GenBank/DDBJ databases">
        <authorList>
            <person name="Jo J.-H."/>
            <person name="Im W.-T."/>
        </authorList>
    </citation>
    <scope>NUCLEOTIDE SEQUENCE</scope>
    <source>
        <strain evidence="3">NA20</strain>
    </source>
</reference>
<keyword evidence="1" id="KW-0472">Membrane</keyword>
<dbReference type="RefSeq" id="WP_237868255.1">
    <property type="nucleotide sequence ID" value="NZ_JAKLTR010000001.1"/>
</dbReference>
<feature type="transmembrane region" description="Helical" evidence="1">
    <location>
        <begin position="287"/>
        <end position="304"/>
    </location>
</feature>
<dbReference type="Pfam" id="PF00535">
    <property type="entry name" value="Glycos_transf_2"/>
    <property type="match status" value="1"/>
</dbReference>
<organism evidence="3 4">
    <name type="scientific">Terrimonas ginsenosidimutans</name>
    <dbReference type="NCBI Taxonomy" id="2908004"/>
    <lineage>
        <taxon>Bacteria</taxon>
        <taxon>Pseudomonadati</taxon>
        <taxon>Bacteroidota</taxon>
        <taxon>Chitinophagia</taxon>
        <taxon>Chitinophagales</taxon>
        <taxon>Chitinophagaceae</taxon>
        <taxon>Terrimonas</taxon>
    </lineage>
</organism>